<feature type="domain" description="GP-PDE" evidence="1">
    <location>
        <begin position="4"/>
        <end position="240"/>
    </location>
</feature>
<dbReference type="PANTHER" id="PTHR46211">
    <property type="entry name" value="GLYCEROPHOSPHORYL DIESTER PHOSPHODIESTERASE"/>
    <property type="match status" value="1"/>
</dbReference>
<protein>
    <recommendedName>
        <fullName evidence="1">GP-PDE domain-containing protein</fullName>
    </recommendedName>
</protein>
<dbReference type="GO" id="GO:0006629">
    <property type="term" value="P:lipid metabolic process"/>
    <property type="evidence" value="ECO:0007669"/>
    <property type="project" value="InterPro"/>
</dbReference>
<dbReference type="InterPro" id="IPR030395">
    <property type="entry name" value="GP_PDE_dom"/>
</dbReference>
<sequence>MKKFLVIAHRGASAISPENTMIAFKRAIDIGVNAIETDVQMTKDGQLILIHDEKLDRTTNGMGFVKDLTLEEIRNLDAGSWFSSEYQGEKIPTLDEFFQLVKPTTLFINLEIKMGFVMYPGLEEKIVQKIKEYDMEKRVTISSFNHYSIALVKRIAPELNTAVLYTEGLYQPWEYAKFIGATALHPYKEVVYSDIVRGAHQSGMKVFPYTVDDKKEMLSMIEMGVDGLITNVPDRLLLLLREL</sequence>
<evidence type="ECO:0000259" key="1">
    <source>
        <dbReference type="PROSITE" id="PS51704"/>
    </source>
</evidence>
<dbReference type="RefSeq" id="WP_069656924.1">
    <property type="nucleotide sequence ID" value="NZ_MIJF01000029.1"/>
</dbReference>
<dbReference type="Pfam" id="PF03009">
    <property type="entry name" value="GDPD"/>
    <property type="match status" value="1"/>
</dbReference>
<dbReference type="PROSITE" id="PS51704">
    <property type="entry name" value="GP_PDE"/>
    <property type="match status" value="1"/>
</dbReference>
<evidence type="ECO:0000313" key="2">
    <source>
        <dbReference type="EMBL" id="OEF99200.1"/>
    </source>
</evidence>
<name>A0A1D2YU10_9BACI</name>
<dbReference type="Gene3D" id="3.20.20.190">
    <property type="entry name" value="Phosphatidylinositol (PI) phosphodiesterase"/>
    <property type="match status" value="1"/>
</dbReference>
<keyword evidence="3" id="KW-1185">Reference proteome</keyword>
<comment type="caution">
    <text evidence="2">The sequence shown here is derived from an EMBL/GenBank/DDBJ whole genome shotgun (WGS) entry which is preliminary data.</text>
</comment>
<dbReference type="PANTHER" id="PTHR46211:SF1">
    <property type="entry name" value="GLYCEROPHOSPHODIESTER PHOSPHODIESTERASE, CYTOPLASMIC"/>
    <property type="match status" value="1"/>
</dbReference>
<dbReference type="STRING" id="337097.BHF71_09635"/>
<dbReference type="Proteomes" id="UP000243739">
    <property type="component" value="Unassembled WGS sequence"/>
</dbReference>
<dbReference type="InterPro" id="IPR017946">
    <property type="entry name" value="PLC-like_Pdiesterase_TIM-brl"/>
</dbReference>
<dbReference type="GO" id="GO:0008081">
    <property type="term" value="F:phosphoric diester hydrolase activity"/>
    <property type="evidence" value="ECO:0007669"/>
    <property type="project" value="InterPro"/>
</dbReference>
<dbReference type="EMBL" id="MIJF01000029">
    <property type="protein sequence ID" value="OEF99200.1"/>
    <property type="molecule type" value="Genomic_DNA"/>
</dbReference>
<dbReference type="CDD" id="cd08563">
    <property type="entry name" value="GDPD_TtGDE_like"/>
    <property type="match status" value="1"/>
</dbReference>
<organism evidence="2 3">
    <name type="scientific">Vulcanibacillus modesticaldus</name>
    <dbReference type="NCBI Taxonomy" id="337097"/>
    <lineage>
        <taxon>Bacteria</taxon>
        <taxon>Bacillati</taxon>
        <taxon>Bacillota</taxon>
        <taxon>Bacilli</taxon>
        <taxon>Bacillales</taxon>
        <taxon>Bacillaceae</taxon>
        <taxon>Vulcanibacillus</taxon>
    </lineage>
</organism>
<evidence type="ECO:0000313" key="3">
    <source>
        <dbReference type="Proteomes" id="UP000243739"/>
    </source>
</evidence>
<accession>A0A1D2YU10</accession>
<reference evidence="2 3" key="1">
    <citation type="submission" date="2016-09" db="EMBL/GenBank/DDBJ databases">
        <title>Draft genome sequence for the type strain of Vulcanibacillus modesticaldus BR, a strictly anaerobic, moderately thermophilic, and nitrate-reducing bacterium from deep sea-hydrothermal vents of the Mid-Atlantic Ridge.</title>
        <authorList>
            <person name="Abin C.A."/>
            <person name="Hollibaugh J.T."/>
        </authorList>
    </citation>
    <scope>NUCLEOTIDE SEQUENCE [LARGE SCALE GENOMIC DNA]</scope>
    <source>
        <strain evidence="2 3">BR</strain>
    </source>
</reference>
<proteinExistence type="predicted"/>
<gene>
    <name evidence="2" type="ORF">BHF71_09635</name>
</gene>
<dbReference type="AlphaFoldDB" id="A0A1D2YU10"/>
<dbReference type="OrthoDB" id="384721at2"/>
<dbReference type="SUPFAM" id="SSF51695">
    <property type="entry name" value="PLC-like phosphodiesterases"/>
    <property type="match status" value="1"/>
</dbReference>